<sequence length="1034" mass="108422">MTAFEGRVALVTGGAGSVGAHLVRSLAEAGATVVLNCFHSYDAAKALAAELGGGVRVIRASVAKQDQVRRMFDEVTSAYGRLDLLVNNAAAGTFVGWDELTEEHLDQAYETNVKGALWCARAARPLLARSDAGCVVNVSSVGALYAPANYLPVGLSKAALEALTRYLAAEFAPDGIRVNTASAGLLDNPVGRMFPGFDSMSANAVAATPMGRLATPADLADLVLLLASPGAAWVTGQTVVADGGMSLHRAALSPDPVPEHAPGAVPESAPESARSRPVSAPEPAPTFAFAPEPVSEPKPEPVSEPRPAFASEPAPAPTFEPVSEAAPEPVPEPRTERIQGVDPIAVVGMGLAVPGAADPEAFWRLLTDGADLFVDVPPDRWPLASFHDDDPGASDKTYQRRSGFITDFTPHPALAAERPDAGLDHTTLWLRHSVHQALEGVSRRDTDRFTACFGYTPDGSQHLQEALVDRELGGPGVLPHGDTSRSEPFPHRVGAGAIEGLLPADTRLLMVDTACSSSLYAIDLGLRDLLADRAEVAVCGGAFALAPGGSVLFSKLHGLSRGGEVRALDRSADGVLFSDGAGVVVLKRLSRALADGDTVHGLIAGVGLSADGKGKAIYAPSSAGQELAIARAFGKSGVGADDVDWVIAHATGTPAGDEAEFLSLRAAYSGTRQVRVTSNKSLIGHTGWAAGVVSVIHALLGLRHEMIPPQHRFSAAPDAFGLETCNLTIPTRPVPWPSRPDGPRTAAVSGFGFGGTNAHLLVQEFRPARPARPARAGYGARNGEPMVIVGWSAHVPGAEDNEQVGAWARGRHLQPDSFGDRYPHPPFARLRLPASTIRATDRTQLMIIECMQRLEPRVREFCARHSRTTGVVVGHTGPTRNAVLYAVRAYLDELDQLAGERAAELRERVTGLIGPPDEDAFPGEMPNVIAARLSGYFDLRGLNIAVDGGAASLADAFDLAGRYLDFGDVDVALVAGSNGNSLRSWSDLLGCGPIGEGTFLFAVTRESLALAEGLPVLAEVSVETVTEERLEATA</sequence>
<keyword evidence="2" id="KW-0597">Phosphoprotein</keyword>
<feature type="domain" description="Ketosynthase family 3 (KS3)" evidence="5">
    <location>
        <begin position="341"/>
        <end position="764"/>
    </location>
</feature>
<evidence type="ECO:0000313" key="6">
    <source>
        <dbReference type="EMBL" id="MFB9674654.1"/>
    </source>
</evidence>
<keyword evidence="3" id="KW-0808">Transferase</keyword>
<dbReference type="Gene3D" id="3.40.50.720">
    <property type="entry name" value="NAD(P)-binding Rossmann-like Domain"/>
    <property type="match status" value="1"/>
</dbReference>
<dbReference type="EMBL" id="JBHMBS010000002">
    <property type="protein sequence ID" value="MFB9674654.1"/>
    <property type="molecule type" value="Genomic_DNA"/>
</dbReference>
<dbReference type="SUPFAM" id="SSF51735">
    <property type="entry name" value="NAD(P)-binding Rossmann-fold domains"/>
    <property type="match status" value="1"/>
</dbReference>
<keyword evidence="7" id="KW-1185">Reference proteome</keyword>
<reference evidence="6 7" key="1">
    <citation type="submission" date="2024-09" db="EMBL/GenBank/DDBJ databases">
        <authorList>
            <person name="Sun Q."/>
            <person name="Mori K."/>
        </authorList>
    </citation>
    <scope>NUCLEOTIDE SEQUENCE [LARGE SCALE GENOMIC DNA]</scope>
    <source>
        <strain evidence="6 7">JCM 3028</strain>
    </source>
</reference>
<evidence type="ECO:0000313" key="7">
    <source>
        <dbReference type="Proteomes" id="UP001589610"/>
    </source>
</evidence>
<accession>A0ABV5T6F3</accession>
<proteinExistence type="inferred from homology"/>
<protein>
    <submittedName>
        <fullName evidence="6">SDR family oxidoreductase</fullName>
    </submittedName>
</protein>
<dbReference type="PRINTS" id="PR00080">
    <property type="entry name" value="SDRFAMILY"/>
</dbReference>
<dbReference type="CDD" id="cd00833">
    <property type="entry name" value="PKS"/>
    <property type="match status" value="1"/>
</dbReference>
<dbReference type="Proteomes" id="UP001589610">
    <property type="component" value="Unassembled WGS sequence"/>
</dbReference>
<dbReference type="InterPro" id="IPR020841">
    <property type="entry name" value="PKS_Beta-ketoAc_synthase_dom"/>
</dbReference>
<evidence type="ECO:0000256" key="2">
    <source>
        <dbReference type="ARBA" id="ARBA00022553"/>
    </source>
</evidence>
<dbReference type="SMART" id="SM00822">
    <property type="entry name" value="PKS_KR"/>
    <property type="match status" value="1"/>
</dbReference>
<dbReference type="InterPro" id="IPR014030">
    <property type="entry name" value="Ketoacyl_synth_N"/>
</dbReference>
<dbReference type="Gene3D" id="3.40.47.10">
    <property type="match status" value="2"/>
</dbReference>
<organism evidence="6 7">
    <name type="scientific">Streptosporangium vulgare</name>
    <dbReference type="NCBI Taxonomy" id="46190"/>
    <lineage>
        <taxon>Bacteria</taxon>
        <taxon>Bacillati</taxon>
        <taxon>Actinomycetota</taxon>
        <taxon>Actinomycetes</taxon>
        <taxon>Streptosporangiales</taxon>
        <taxon>Streptosporangiaceae</taxon>
        <taxon>Streptosporangium</taxon>
    </lineage>
</organism>
<evidence type="ECO:0000256" key="4">
    <source>
        <dbReference type="SAM" id="MobiDB-lite"/>
    </source>
</evidence>
<dbReference type="PANTHER" id="PTHR43775">
    <property type="entry name" value="FATTY ACID SYNTHASE"/>
    <property type="match status" value="1"/>
</dbReference>
<dbReference type="Pfam" id="PF00109">
    <property type="entry name" value="ketoacyl-synt"/>
    <property type="match status" value="2"/>
</dbReference>
<evidence type="ECO:0000259" key="5">
    <source>
        <dbReference type="PROSITE" id="PS52004"/>
    </source>
</evidence>
<dbReference type="InterPro" id="IPR057326">
    <property type="entry name" value="KR_dom"/>
</dbReference>
<evidence type="ECO:0000256" key="1">
    <source>
        <dbReference type="ARBA" id="ARBA00022450"/>
    </source>
</evidence>
<dbReference type="InterPro" id="IPR036291">
    <property type="entry name" value="NAD(P)-bd_dom_sf"/>
</dbReference>
<comment type="caution">
    <text evidence="6">The sequence shown here is derived from an EMBL/GenBank/DDBJ whole genome shotgun (WGS) entry which is preliminary data.</text>
</comment>
<dbReference type="InterPro" id="IPR002347">
    <property type="entry name" value="SDR_fam"/>
</dbReference>
<dbReference type="InterPro" id="IPR014031">
    <property type="entry name" value="Ketoacyl_synth_C"/>
</dbReference>
<name>A0ABV5T6F3_9ACTN</name>
<dbReference type="RefSeq" id="WP_344743109.1">
    <property type="nucleotide sequence ID" value="NZ_BAAAWW010000016.1"/>
</dbReference>
<dbReference type="InterPro" id="IPR050091">
    <property type="entry name" value="PKS_NRPS_Biosynth_Enz"/>
</dbReference>
<dbReference type="Pfam" id="PF02801">
    <property type="entry name" value="Ketoacyl-synt_C"/>
    <property type="match status" value="1"/>
</dbReference>
<dbReference type="SMART" id="SM00825">
    <property type="entry name" value="PKS_KS"/>
    <property type="match status" value="1"/>
</dbReference>
<dbReference type="PRINTS" id="PR00081">
    <property type="entry name" value="GDHRDH"/>
</dbReference>
<dbReference type="PANTHER" id="PTHR43775:SF37">
    <property type="entry name" value="SI:DKEY-61P9.11"/>
    <property type="match status" value="1"/>
</dbReference>
<gene>
    <name evidence="6" type="ORF">ACFFRH_04065</name>
</gene>
<keyword evidence="1" id="KW-0596">Phosphopantetheine</keyword>
<feature type="region of interest" description="Disordered" evidence="4">
    <location>
        <begin position="250"/>
        <end position="335"/>
    </location>
</feature>
<dbReference type="PROSITE" id="PS52004">
    <property type="entry name" value="KS3_2"/>
    <property type="match status" value="1"/>
</dbReference>
<comment type="similarity">
    <text evidence="3">Belongs to the thiolase-like superfamily. Beta-ketoacyl-ACP synthases family.</text>
</comment>
<evidence type="ECO:0000256" key="3">
    <source>
        <dbReference type="RuleBase" id="RU003694"/>
    </source>
</evidence>
<dbReference type="Pfam" id="PF13561">
    <property type="entry name" value="adh_short_C2"/>
    <property type="match status" value="1"/>
</dbReference>
<dbReference type="InterPro" id="IPR016039">
    <property type="entry name" value="Thiolase-like"/>
</dbReference>
<dbReference type="SUPFAM" id="SSF53901">
    <property type="entry name" value="Thiolase-like"/>
    <property type="match status" value="3"/>
</dbReference>